<evidence type="ECO:0000313" key="4">
    <source>
        <dbReference type="Proteomes" id="UP000274920"/>
    </source>
</evidence>
<feature type="transmembrane region" description="Helical" evidence="1">
    <location>
        <begin position="96"/>
        <end position="114"/>
    </location>
</feature>
<keyword evidence="1" id="KW-1133">Transmembrane helix</keyword>
<feature type="domain" description="Peptidase M56" evidence="2">
    <location>
        <begin position="120"/>
        <end position="252"/>
    </location>
</feature>
<proteinExistence type="predicted"/>
<gene>
    <name evidence="3" type="ORF">EBB54_16390</name>
</gene>
<dbReference type="InterPro" id="IPR052173">
    <property type="entry name" value="Beta-lactam_resp_regulator"/>
</dbReference>
<dbReference type="CDD" id="cd07341">
    <property type="entry name" value="M56_BlaR1_MecR1_like"/>
    <property type="match status" value="1"/>
</dbReference>
<dbReference type="Proteomes" id="UP000274920">
    <property type="component" value="Unassembled WGS sequence"/>
</dbReference>
<organism evidence="3 4">
    <name type="scientific">Schaedlerella arabinosiphila</name>
    <dbReference type="NCBI Taxonomy" id="2044587"/>
    <lineage>
        <taxon>Bacteria</taxon>
        <taxon>Bacillati</taxon>
        <taxon>Bacillota</taxon>
        <taxon>Clostridia</taxon>
        <taxon>Lachnospirales</taxon>
        <taxon>Lachnospiraceae</taxon>
        <taxon>Schaedlerella</taxon>
    </lineage>
</organism>
<dbReference type="Pfam" id="PF05569">
    <property type="entry name" value="Peptidase_M56"/>
    <property type="match status" value="1"/>
</dbReference>
<feature type="transmembrane region" description="Helical" evidence="1">
    <location>
        <begin position="53"/>
        <end position="76"/>
    </location>
</feature>
<keyword evidence="1" id="KW-0812">Transmembrane</keyword>
<dbReference type="EMBL" id="RHJS01000002">
    <property type="protein sequence ID" value="RRK32760.1"/>
    <property type="molecule type" value="Genomic_DNA"/>
</dbReference>
<dbReference type="InterPro" id="IPR008756">
    <property type="entry name" value="Peptidase_M56"/>
</dbReference>
<dbReference type="PANTHER" id="PTHR34978:SF3">
    <property type="entry name" value="SLR0241 PROTEIN"/>
    <property type="match status" value="1"/>
</dbReference>
<evidence type="ECO:0000259" key="2">
    <source>
        <dbReference type="Pfam" id="PF05569"/>
    </source>
</evidence>
<accession>A0A3R8KVJ0</accession>
<comment type="caution">
    <text evidence="3">The sequence shown here is derived from an EMBL/GenBank/DDBJ whole genome shotgun (WGS) entry which is preliminary data.</text>
</comment>
<feature type="transmembrane region" description="Helical" evidence="1">
    <location>
        <begin position="285"/>
        <end position="305"/>
    </location>
</feature>
<dbReference type="AlphaFoldDB" id="A0A3R8KVJ0"/>
<sequence>MIWNIWWSFLRFVSLLDDLTVYFSIQLGRCALLSFPILAAVLILRRGILRKKIFLKGMVWGIFLAVPFLGKLNLFYDSRWMCRLFMWWNDLCMVCRPARYGYVLCMAVSAAVIIRKRSNLHRMLHHMEKRYICGQEVFVCEMAATPFAAGVFHPGIAVPAVMIEQFGTEELEMILFHEKTHIRLGHLWYYLLWDVIRVLLWPNFLLSVCMREFREDLEDICDQAAMQEGGMDAYEYGKLLIGSIKILQEETPGGTAAFAGEKEYREVRQRILRIMEYAPYEKRRVRILCVCALAVLAGIFLMIYGNSFPRYVKLMDMVVTNDAEEYWVLKDSGMLRKAVSADEEKVYIDRAAMDVVLREYGIEDSQFTLLFGGYEKLPGFGGNGNLVYVDYSGQEERLEIPYEDSDVYITARILKMI</sequence>
<evidence type="ECO:0000313" key="3">
    <source>
        <dbReference type="EMBL" id="RRK32760.1"/>
    </source>
</evidence>
<protein>
    <submittedName>
        <fullName evidence="3">M56 family metallopeptidase</fullName>
    </submittedName>
</protein>
<keyword evidence="4" id="KW-1185">Reference proteome</keyword>
<dbReference type="RefSeq" id="WP_125128199.1">
    <property type="nucleotide sequence ID" value="NZ_RHJS01000002.1"/>
</dbReference>
<dbReference type="PANTHER" id="PTHR34978">
    <property type="entry name" value="POSSIBLE SENSOR-TRANSDUCER PROTEIN BLAR"/>
    <property type="match status" value="1"/>
</dbReference>
<name>A0A3R8KVJ0_9FIRM</name>
<feature type="transmembrane region" description="Helical" evidence="1">
    <location>
        <begin position="20"/>
        <end position="44"/>
    </location>
</feature>
<keyword evidence="1" id="KW-0472">Membrane</keyword>
<evidence type="ECO:0000256" key="1">
    <source>
        <dbReference type="SAM" id="Phobius"/>
    </source>
</evidence>
<reference evidence="3" key="1">
    <citation type="submission" date="2018-10" db="EMBL/GenBank/DDBJ databases">
        <title>Schaedlerella arabinophila gen. nov. sp. nov., isolated from the mouse intestinal tract and comparative analysis with the genome of the closely related altered Schaedler flora strain ASF502.</title>
        <authorList>
            <person name="Miyake S."/>
            <person name="Soh M."/>
            <person name="Seedorf H."/>
        </authorList>
    </citation>
    <scope>NUCLEOTIDE SEQUENCE [LARGE SCALE GENOMIC DNA]</scope>
    <source>
        <strain evidence="3">DSM 106076</strain>
    </source>
</reference>